<comment type="caution">
    <text evidence="4">Lacks conserved residue(s) required for the propagation of feature annotation.</text>
</comment>
<comment type="caution">
    <text evidence="7">The sequence shown here is derived from an EMBL/GenBank/DDBJ whole genome shotgun (WGS) entry which is preliminary data.</text>
</comment>
<feature type="domain" description="GH26" evidence="6">
    <location>
        <begin position="86"/>
        <end position="397"/>
    </location>
</feature>
<feature type="transmembrane region" description="Helical" evidence="5">
    <location>
        <begin position="638"/>
        <end position="658"/>
    </location>
</feature>
<feature type="transmembrane region" description="Helical" evidence="5">
    <location>
        <begin position="521"/>
        <end position="542"/>
    </location>
</feature>
<dbReference type="Gene3D" id="3.20.20.80">
    <property type="entry name" value="Glycosidases"/>
    <property type="match status" value="1"/>
</dbReference>
<feature type="transmembrane region" description="Helical" evidence="5">
    <location>
        <begin position="70"/>
        <end position="89"/>
    </location>
</feature>
<feature type="transmembrane region" description="Helical" evidence="5">
    <location>
        <begin position="497"/>
        <end position="515"/>
    </location>
</feature>
<evidence type="ECO:0000256" key="5">
    <source>
        <dbReference type="SAM" id="Phobius"/>
    </source>
</evidence>
<organism evidence="7 8">
    <name type="scientific">Arthrobacter liuii</name>
    <dbReference type="NCBI Taxonomy" id="1476996"/>
    <lineage>
        <taxon>Bacteria</taxon>
        <taxon>Bacillati</taxon>
        <taxon>Actinomycetota</taxon>
        <taxon>Actinomycetes</taxon>
        <taxon>Micrococcales</taxon>
        <taxon>Micrococcaceae</taxon>
        <taxon>Arthrobacter</taxon>
    </lineage>
</organism>
<evidence type="ECO:0000256" key="2">
    <source>
        <dbReference type="ARBA" id="ARBA00022801"/>
    </source>
</evidence>
<keyword evidence="2" id="KW-0378">Hydrolase</keyword>
<evidence type="ECO:0000313" key="7">
    <source>
        <dbReference type="EMBL" id="GGI03095.1"/>
    </source>
</evidence>
<feature type="transmembrane region" description="Helical" evidence="5">
    <location>
        <begin position="563"/>
        <end position="583"/>
    </location>
</feature>
<feature type="transmembrane region" description="Helical" evidence="5">
    <location>
        <begin position="665"/>
        <end position="682"/>
    </location>
</feature>
<feature type="transmembrane region" description="Helical" evidence="5">
    <location>
        <begin position="776"/>
        <end position="796"/>
    </location>
</feature>
<evidence type="ECO:0000313" key="8">
    <source>
        <dbReference type="Proteomes" id="UP000643279"/>
    </source>
</evidence>
<dbReference type="SUPFAM" id="SSF51445">
    <property type="entry name" value="(Trans)glycosidases"/>
    <property type="match status" value="1"/>
</dbReference>
<keyword evidence="3" id="KW-0326">Glycosidase</keyword>
<dbReference type="EMBL" id="BMFW01000060">
    <property type="protein sequence ID" value="GGI03095.1"/>
    <property type="molecule type" value="Genomic_DNA"/>
</dbReference>
<dbReference type="InterPro" id="IPR022790">
    <property type="entry name" value="GH26_dom"/>
</dbReference>
<dbReference type="InterPro" id="IPR017853">
    <property type="entry name" value="GH"/>
</dbReference>
<keyword evidence="8" id="KW-1185">Reference proteome</keyword>
<name>A0ABQ2AZ68_9MICC</name>
<feature type="transmembrane region" description="Helical" evidence="5">
    <location>
        <begin position="817"/>
        <end position="837"/>
    </location>
</feature>
<reference evidence="8" key="1">
    <citation type="journal article" date="2019" name="Int. J. Syst. Evol. Microbiol.">
        <title>The Global Catalogue of Microorganisms (GCM) 10K type strain sequencing project: providing services to taxonomists for standard genome sequencing and annotation.</title>
        <authorList>
            <consortium name="The Broad Institute Genomics Platform"/>
            <consortium name="The Broad Institute Genome Sequencing Center for Infectious Disease"/>
            <person name="Wu L."/>
            <person name="Ma J."/>
        </authorList>
    </citation>
    <scope>NUCLEOTIDE SEQUENCE [LARGE SCALE GENOMIC DNA]</scope>
    <source>
        <strain evidence="8">CGMCC 1.12778</strain>
    </source>
</reference>
<dbReference type="PROSITE" id="PS51764">
    <property type="entry name" value="GH26"/>
    <property type="match status" value="1"/>
</dbReference>
<keyword evidence="5" id="KW-0812">Transmembrane</keyword>
<dbReference type="InterPro" id="IPR000805">
    <property type="entry name" value="Glyco_hydro_26"/>
</dbReference>
<dbReference type="InterPro" id="IPR014550">
    <property type="entry name" value="UCP028704_OpgC"/>
</dbReference>
<dbReference type="Proteomes" id="UP000643279">
    <property type="component" value="Unassembled WGS sequence"/>
</dbReference>
<dbReference type="PANTHER" id="PTHR40079:SF4">
    <property type="entry name" value="GH26 DOMAIN-CONTAINING PROTEIN-RELATED"/>
    <property type="match status" value="1"/>
</dbReference>
<proteinExistence type="inferred from homology"/>
<feature type="transmembrane region" description="Helical" evidence="5">
    <location>
        <begin position="449"/>
        <end position="468"/>
    </location>
</feature>
<comment type="similarity">
    <text evidence="1 4">Belongs to the glycosyl hydrolase 26 family.</text>
</comment>
<evidence type="ECO:0000256" key="3">
    <source>
        <dbReference type="ARBA" id="ARBA00023295"/>
    </source>
</evidence>
<evidence type="ECO:0000259" key="6">
    <source>
        <dbReference type="PROSITE" id="PS51764"/>
    </source>
</evidence>
<keyword evidence="5" id="KW-1133">Transmembrane helix</keyword>
<evidence type="ECO:0000256" key="4">
    <source>
        <dbReference type="PROSITE-ProRule" id="PRU01100"/>
    </source>
</evidence>
<feature type="transmembrane region" description="Helical" evidence="5">
    <location>
        <begin position="694"/>
        <end position="713"/>
    </location>
</feature>
<protein>
    <recommendedName>
        <fullName evidence="6">GH26 domain-containing protein</fullName>
    </recommendedName>
</protein>
<feature type="transmembrane region" description="Helical" evidence="5">
    <location>
        <begin position="725"/>
        <end position="743"/>
    </location>
</feature>
<feature type="transmembrane region" description="Helical" evidence="5">
    <location>
        <begin position="843"/>
        <end position="861"/>
    </location>
</feature>
<dbReference type="Pfam" id="PF10129">
    <property type="entry name" value="OpgC_C"/>
    <property type="match status" value="1"/>
</dbReference>
<gene>
    <name evidence="7" type="ORF">GCM10007170_46300</name>
</gene>
<dbReference type="PANTHER" id="PTHR40079">
    <property type="entry name" value="MANNAN ENDO-1,4-BETA-MANNOSIDASE E-RELATED"/>
    <property type="match status" value="1"/>
</dbReference>
<evidence type="ECO:0000256" key="1">
    <source>
        <dbReference type="ARBA" id="ARBA00007754"/>
    </source>
</evidence>
<accession>A0ABQ2AZ68</accession>
<keyword evidence="5" id="KW-0472">Membrane</keyword>
<sequence>MPTVLTESATADITAGGQPATYAHTAAGPIKFYGGAAPSSEHEYRGVLVSMRAITSHHHATARRNGPRSVGAILVAALAGLLVLVAAAGPAHAAEAAPEKGKPWLGAALEWGEDTAAGFSDRLGASPAVFGHDITIPYRESERNDIDGFLQQAAVKGAHALLTVKPSVPLDQLGTAEAEALATQVRDLTAGFKGQLLIRFAPDMNASWVAWGQQPATYRQAFQAVSAAFKKYDGGRAAMVWAPYVGKDYPFDRNRKAPEPGRDGFSLLDTNGDGTWNGSDSAYAPYYPGDDAVDWVGLTAYHDDTAGGGAVNTTPRAGELQEMLTASGGENFYGTYSEGRKKPFLLQTAAFYSPAAGGAPEADIKAGWWDQVVTTATSPGFAGTALVVWDERTSTRDTGVASINWLLTGNPYVAKAALDRLKASPMVTGPVTDVASGSTYVRANTLSGAAAWTVAAAMAILLVALWQVPRRISAATAWSYQDPSTRDSRVDLLRGRAIVFVVVNHLGMASLFQLLTQEAVGFVSGAELFVLFSGLVVGMVYGPKAREDFGRVVDLTSRRAAKLYLTALAVLVGVFLLSLLPFFNVQALTTFVDQGTGGAGHAGAGRTYDLYSGMSSLFQFPVPPQVLPAILLLQFGPWQFNVMGLYVVLLLASPLILAALNRGKAVWVLAATLALYAVGAVTRFRILPSQFEDSFPLLVWQVLFVLGLVAGYYRRSIIAWLATHTWVVAACTAAAFALAFLSWGNPYLANNYDVRLALMPDALYRPMYDSLFGRTYLAPGRLINVLVLVVAAYAFLSAYWKPVQRALGWFLIPLGRATLYVFIMHVVLIAVVANIPALQQQSILLNTAAYAVVLGLLWVMVRTRFLFRIIPT</sequence>